<dbReference type="InterPro" id="IPR004839">
    <property type="entry name" value="Aminotransferase_I/II_large"/>
</dbReference>
<comment type="catalytic activity">
    <reaction evidence="7">
        <text>L-histidinol phosphate + 2-oxoglutarate = 3-(imidazol-4-yl)-2-oxopropyl phosphate + L-glutamate</text>
        <dbReference type="Rhea" id="RHEA:23744"/>
        <dbReference type="ChEBI" id="CHEBI:16810"/>
        <dbReference type="ChEBI" id="CHEBI:29985"/>
        <dbReference type="ChEBI" id="CHEBI:57766"/>
        <dbReference type="ChEBI" id="CHEBI:57980"/>
        <dbReference type="EC" id="2.6.1.9"/>
    </reaction>
</comment>
<dbReference type="InterPro" id="IPR015424">
    <property type="entry name" value="PyrdxlP-dep_Trfase"/>
</dbReference>
<comment type="pathway">
    <text evidence="7">Amino-acid biosynthesis; L-histidine biosynthesis; L-histidine from 5-phospho-alpha-D-ribose 1-diphosphate: step 7/9.</text>
</comment>
<organism evidence="9">
    <name type="scientific">Candidatus Methanophagaceae archaeon ANME-1 ERB6</name>
    <dbReference type="NCBI Taxonomy" id="2759912"/>
    <lineage>
        <taxon>Archaea</taxon>
        <taxon>Methanobacteriati</taxon>
        <taxon>Methanobacteriota</taxon>
        <taxon>Stenosarchaea group</taxon>
        <taxon>Methanomicrobia</taxon>
        <taxon>Candidatus Methanophagales</taxon>
        <taxon>Candidatus Methanophagaceae</taxon>
    </lineage>
</organism>
<dbReference type="GO" id="GO:0000105">
    <property type="term" value="P:L-histidine biosynthetic process"/>
    <property type="evidence" value="ECO:0007669"/>
    <property type="project" value="UniProtKB-UniRule"/>
</dbReference>
<dbReference type="InterPro" id="IPR015421">
    <property type="entry name" value="PyrdxlP-dep_Trfase_major"/>
</dbReference>
<dbReference type="InterPro" id="IPR001917">
    <property type="entry name" value="Aminotrans_II_pyridoxalP_BS"/>
</dbReference>
<dbReference type="SUPFAM" id="SSF53383">
    <property type="entry name" value="PLP-dependent transferases"/>
    <property type="match status" value="1"/>
</dbReference>
<dbReference type="NCBIfam" id="TIGR01141">
    <property type="entry name" value="hisC"/>
    <property type="match status" value="1"/>
</dbReference>
<proteinExistence type="inferred from homology"/>
<dbReference type="InterPro" id="IPR005861">
    <property type="entry name" value="HisP_aminotrans"/>
</dbReference>
<sequence length="320" mass="35313">MIREIVKHLEAGELNLNVYPWEKNEEELRDEISRYVCGGGSAKDNVVLGAGVDGVLDTLARIFIANGDEALIPIPTFSLYESLVKIAGGVPRYVKRKSGENFDIPVKDLISACNKKTKLIFISSPNNPTGNCIPENEIQEIIESVDSRAMVVIDEAYAEFADSSLVNLVTEYENVAVMRTFSKAFGLAGLRVGYGIIPEWLTSPYKKVAIPFSVNSIAIKAAIAALRDQAHLRKTVELVKHERAFLTENLRRVFKKVYPSEANFVLADVSPAKSAVVYAELMKRGIIVRDCSSFRGAGDSFIRVTVGTREQNEKVVEALI</sequence>
<dbReference type="GO" id="GO:0030170">
    <property type="term" value="F:pyridoxal phosphate binding"/>
    <property type="evidence" value="ECO:0007669"/>
    <property type="project" value="InterPro"/>
</dbReference>
<dbReference type="Gene3D" id="3.90.1150.10">
    <property type="entry name" value="Aspartate Aminotransferase, domain 1"/>
    <property type="match status" value="1"/>
</dbReference>
<protein>
    <recommendedName>
        <fullName evidence="7">Histidinol-phosphate aminotransferase</fullName>
        <ecNumber evidence="7">2.6.1.9</ecNumber>
    </recommendedName>
    <alternativeName>
        <fullName evidence="7">Imidazole acetol-phosphate transaminase</fullName>
    </alternativeName>
</protein>
<keyword evidence="2 7" id="KW-0032">Aminotransferase</keyword>
<dbReference type="HAMAP" id="MF_01023">
    <property type="entry name" value="HisC_aminotrans_2"/>
    <property type="match status" value="1"/>
</dbReference>
<evidence type="ECO:0000256" key="2">
    <source>
        <dbReference type="ARBA" id="ARBA00022576"/>
    </source>
</evidence>
<evidence type="ECO:0000256" key="3">
    <source>
        <dbReference type="ARBA" id="ARBA00022605"/>
    </source>
</evidence>
<feature type="modified residue" description="N6-(pyridoxal phosphate)lysine" evidence="7">
    <location>
        <position position="183"/>
    </location>
</feature>
<keyword evidence="5 7" id="KW-0663">Pyridoxal phosphate</keyword>
<dbReference type="InterPro" id="IPR015422">
    <property type="entry name" value="PyrdxlP-dep_Trfase_small"/>
</dbReference>
<dbReference type="UniPathway" id="UPA00031">
    <property type="reaction ID" value="UER00012"/>
</dbReference>
<keyword evidence="3 7" id="KW-0028">Amino-acid biosynthesis</keyword>
<evidence type="ECO:0000256" key="5">
    <source>
        <dbReference type="ARBA" id="ARBA00022898"/>
    </source>
</evidence>
<gene>
    <name evidence="7 9" type="primary">hisC</name>
    <name evidence="9" type="ORF">PNHJDAII_00011</name>
</gene>
<comment type="similarity">
    <text evidence="7">Belongs to the class-II pyridoxal-phosphate-dependent aminotransferase family. Histidinol-phosphate aminotransferase subfamily.</text>
</comment>
<evidence type="ECO:0000259" key="8">
    <source>
        <dbReference type="Pfam" id="PF00155"/>
    </source>
</evidence>
<evidence type="ECO:0000256" key="4">
    <source>
        <dbReference type="ARBA" id="ARBA00022679"/>
    </source>
</evidence>
<reference evidence="9" key="1">
    <citation type="submission" date="2020-06" db="EMBL/GenBank/DDBJ databases">
        <title>Unique genomic features of the anaerobic methanotrophic archaea.</title>
        <authorList>
            <person name="Chadwick G.L."/>
            <person name="Skennerton C.T."/>
            <person name="Laso-Perez R."/>
            <person name="Leu A.O."/>
            <person name="Speth D.R."/>
            <person name="Yu H."/>
            <person name="Morgan-Lang C."/>
            <person name="Hatzenpichler R."/>
            <person name="Goudeau D."/>
            <person name="Malmstrom R."/>
            <person name="Brazelton W.J."/>
            <person name="Woyke T."/>
            <person name="Hallam S.J."/>
            <person name="Tyson G.W."/>
            <person name="Wegener G."/>
            <person name="Boetius A."/>
            <person name="Orphan V."/>
        </authorList>
    </citation>
    <scope>NUCLEOTIDE SEQUENCE</scope>
</reference>
<evidence type="ECO:0000256" key="6">
    <source>
        <dbReference type="ARBA" id="ARBA00023102"/>
    </source>
</evidence>
<dbReference type="EC" id="2.6.1.9" evidence="7"/>
<keyword evidence="6 7" id="KW-0368">Histidine biosynthesis</keyword>
<dbReference type="Gene3D" id="3.40.640.10">
    <property type="entry name" value="Type I PLP-dependent aspartate aminotransferase-like (Major domain)"/>
    <property type="match status" value="1"/>
</dbReference>
<dbReference type="PANTHER" id="PTHR42885:SF2">
    <property type="entry name" value="HISTIDINOL-PHOSPHATE AMINOTRANSFERASE"/>
    <property type="match status" value="1"/>
</dbReference>
<comment type="cofactor">
    <cofactor evidence="1 7">
        <name>pyridoxal 5'-phosphate</name>
        <dbReference type="ChEBI" id="CHEBI:597326"/>
    </cofactor>
</comment>
<dbReference type="CDD" id="cd00609">
    <property type="entry name" value="AAT_like"/>
    <property type="match status" value="1"/>
</dbReference>
<evidence type="ECO:0000256" key="1">
    <source>
        <dbReference type="ARBA" id="ARBA00001933"/>
    </source>
</evidence>
<dbReference type="Pfam" id="PF00155">
    <property type="entry name" value="Aminotran_1_2"/>
    <property type="match status" value="1"/>
</dbReference>
<keyword evidence="4 7" id="KW-0808">Transferase</keyword>
<name>A0A7G9YYC3_9EURY</name>
<dbReference type="PROSITE" id="PS00599">
    <property type="entry name" value="AA_TRANSFER_CLASS_2"/>
    <property type="match status" value="1"/>
</dbReference>
<feature type="domain" description="Aminotransferase class I/classII large" evidence="8">
    <location>
        <begin position="18"/>
        <end position="319"/>
    </location>
</feature>
<dbReference type="GO" id="GO:0004400">
    <property type="term" value="F:histidinol-phosphate transaminase activity"/>
    <property type="evidence" value="ECO:0007669"/>
    <property type="project" value="UniProtKB-UniRule"/>
</dbReference>
<evidence type="ECO:0000256" key="7">
    <source>
        <dbReference type="HAMAP-Rule" id="MF_01023"/>
    </source>
</evidence>
<dbReference type="PANTHER" id="PTHR42885">
    <property type="entry name" value="HISTIDINOL-PHOSPHATE AMINOTRANSFERASE-RELATED"/>
    <property type="match status" value="1"/>
</dbReference>
<dbReference type="AlphaFoldDB" id="A0A7G9YYC3"/>
<accession>A0A7G9YYC3</accession>
<evidence type="ECO:0000313" key="9">
    <source>
        <dbReference type="EMBL" id="QNO53007.1"/>
    </source>
</evidence>
<dbReference type="EMBL" id="MT631528">
    <property type="protein sequence ID" value="QNO53007.1"/>
    <property type="molecule type" value="Genomic_DNA"/>
</dbReference>